<accession>A0A0A9BL06</accession>
<name>A0A0A9BL06_ARUDO</name>
<protein>
    <submittedName>
        <fullName evidence="1">Uncharacterized protein</fullName>
    </submittedName>
</protein>
<evidence type="ECO:0000313" key="1">
    <source>
        <dbReference type="EMBL" id="JAD64599.1"/>
    </source>
</evidence>
<dbReference type="EMBL" id="GBRH01233296">
    <property type="protein sequence ID" value="JAD64599.1"/>
    <property type="molecule type" value="Transcribed_RNA"/>
</dbReference>
<organism evidence="1">
    <name type="scientific">Arundo donax</name>
    <name type="common">Giant reed</name>
    <name type="synonym">Donax arundinaceus</name>
    <dbReference type="NCBI Taxonomy" id="35708"/>
    <lineage>
        <taxon>Eukaryota</taxon>
        <taxon>Viridiplantae</taxon>
        <taxon>Streptophyta</taxon>
        <taxon>Embryophyta</taxon>
        <taxon>Tracheophyta</taxon>
        <taxon>Spermatophyta</taxon>
        <taxon>Magnoliopsida</taxon>
        <taxon>Liliopsida</taxon>
        <taxon>Poales</taxon>
        <taxon>Poaceae</taxon>
        <taxon>PACMAD clade</taxon>
        <taxon>Arundinoideae</taxon>
        <taxon>Arundineae</taxon>
        <taxon>Arundo</taxon>
    </lineage>
</organism>
<sequence>MITRWMNRLVQHREGVRLIFRADNQSRTWLLLLKML</sequence>
<dbReference type="AlphaFoldDB" id="A0A0A9BL06"/>
<reference evidence="1" key="2">
    <citation type="journal article" date="2015" name="Data Brief">
        <title>Shoot transcriptome of the giant reed, Arundo donax.</title>
        <authorList>
            <person name="Barrero R.A."/>
            <person name="Guerrero F.D."/>
            <person name="Moolhuijzen P."/>
            <person name="Goolsby J.A."/>
            <person name="Tidwell J."/>
            <person name="Bellgard S.E."/>
            <person name="Bellgard M.I."/>
        </authorList>
    </citation>
    <scope>NUCLEOTIDE SEQUENCE</scope>
    <source>
        <tissue evidence="1">Shoot tissue taken approximately 20 cm above the soil surface</tissue>
    </source>
</reference>
<proteinExistence type="predicted"/>
<reference evidence="1" key="1">
    <citation type="submission" date="2014-09" db="EMBL/GenBank/DDBJ databases">
        <authorList>
            <person name="Magalhaes I.L.F."/>
            <person name="Oliveira U."/>
            <person name="Santos F.R."/>
            <person name="Vidigal T.H.D.A."/>
            <person name="Brescovit A.D."/>
            <person name="Santos A.J."/>
        </authorList>
    </citation>
    <scope>NUCLEOTIDE SEQUENCE</scope>
    <source>
        <tissue evidence="1">Shoot tissue taken approximately 20 cm above the soil surface</tissue>
    </source>
</reference>